<feature type="domain" description="Macro" evidence="1">
    <location>
        <begin position="65"/>
        <end position="240"/>
    </location>
</feature>
<name>A0A1B6MFK4_9HEMI</name>
<dbReference type="GO" id="GO:0005654">
    <property type="term" value="C:nucleoplasm"/>
    <property type="evidence" value="ECO:0007669"/>
    <property type="project" value="TreeGrafter"/>
</dbReference>
<dbReference type="GO" id="GO:0006974">
    <property type="term" value="P:DNA damage response"/>
    <property type="evidence" value="ECO:0007669"/>
    <property type="project" value="TreeGrafter"/>
</dbReference>
<sequence>MANSVAENREMYIEMPLGKKRAQYKCGNKFVPLEKVETWASKFSQLEDSLKLDGSKLKKYTETGFGPFTSNPALNQSVSMWEGDITTLEIDAIVNAANESLMGGGGVDGAIHRAAGSELKAECSSLHGCPTGQAKITGGYKLPAKYIIHTVGPKGEKPDLLQSCYQNCLEILQKENLRSIAFPCISTGIYGYPQENAAKVALTTVRQFMDQHPDSIDRVIFCLFLKEDIEIYSRLMQVAFPNQ</sequence>
<dbReference type="PANTHER" id="PTHR11106">
    <property type="entry name" value="GANGLIOSIDE INDUCED DIFFERENTIATION ASSOCIATED PROTEIN 2-RELATED"/>
    <property type="match status" value="1"/>
</dbReference>
<accession>A0A1B6MFK4</accession>
<dbReference type="AlphaFoldDB" id="A0A1B6MFK4"/>
<dbReference type="NCBIfam" id="NF001664">
    <property type="entry name" value="PRK00431.1-6"/>
    <property type="match status" value="1"/>
</dbReference>
<evidence type="ECO:0000313" key="2">
    <source>
        <dbReference type="EMBL" id="JAT31585.1"/>
    </source>
</evidence>
<protein>
    <recommendedName>
        <fullName evidence="1">Macro domain-containing protein</fullName>
    </recommendedName>
</protein>
<dbReference type="GO" id="GO:0140293">
    <property type="term" value="F:ADP-ribosylglutamate hydrolase activity"/>
    <property type="evidence" value="ECO:0007669"/>
    <property type="project" value="TreeGrafter"/>
</dbReference>
<dbReference type="PROSITE" id="PS51154">
    <property type="entry name" value="MACRO"/>
    <property type="match status" value="1"/>
</dbReference>
<dbReference type="EMBL" id="GEBQ01005302">
    <property type="protein sequence ID" value="JAT34675.1"/>
    <property type="molecule type" value="Transcribed_RNA"/>
</dbReference>
<reference evidence="3" key="1">
    <citation type="submission" date="2015-11" db="EMBL/GenBank/DDBJ databases">
        <title>De novo transcriptome assembly of four potential Pierce s Disease insect vectors from Arizona vineyards.</title>
        <authorList>
            <person name="Tassone E.E."/>
        </authorList>
    </citation>
    <scope>NUCLEOTIDE SEQUENCE</scope>
</reference>
<gene>
    <name evidence="2" type="ORF">g.14378</name>
    <name evidence="3" type="ORF">g.14382</name>
</gene>
<dbReference type="SUPFAM" id="SSF52949">
    <property type="entry name" value="Macro domain-like"/>
    <property type="match status" value="1"/>
</dbReference>
<dbReference type="Gene3D" id="3.40.220.10">
    <property type="entry name" value="Leucine Aminopeptidase, subunit E, domain 1"/>
    <property type="match status" value="1"/>
</dbReference>
<evidence type="ECO:0000313" key="3">
    <source>
        <dbReference type="EMBL" id="JAT34675.1"/>
    </source>
</evidence>
<dbReference type="GO" id="GO:0140291">
    <property type="term" value="P:peptidyl-glutamate ADP-deribosylation"/>
    <property type="evidence" value="ECO:0007669"/>
    <property type="project" value="TreeGrafter"/>
</dbReference>
<evidence type="ECO:0000259" key="1">
    <source>
        <dbReference type="PROSITE" id="PS51154"/>
    </source>
</evidence>
<organism evidence="3">
    <name type="scientific">Graphocephala atropunctata</name>
    <dbReference type="NCBI Taxonomy" id="36148"/>
    <lineage>
        <taxon>Eukaryota</taxon>
        <taxon>Metazoa</taxon>
        <taxon>Ecdysozoa</taxon>
        <taxon>Arthropoda</taxon>
        <taxon>Hexapoda</taxon>
        <taxon>Insecta</taxon>
        <taxon>Pterygota</taxon>
        <taxon>Neoptera</taxon>
        <taxon>Paraneoptera</taxon>
        <taxon>Hemiptera</taxon>
        <taxon>Auchenorrhyncha</taxon>
        <taxon>Membracoidea</taxon>
        <taxon>Cicadellidae</taxon>
        <taxon>Cicadellinae</taxon>
        <taxon>Cicadellini</taxon>
        <taxon>Graphocephala</taxon>
    </lineage>
</organism>
<proteinExistence type="predicted"/>
<dbReference type="CDD" id="cd02908">
    <property type="entry name" value="Macro_OAADPr_deacetylase"/>
    <property type="match status" value="1"/>
</dbReference>
<dbReference type="InterPro" id="IPR002589">
    <property type="entry name" value="Macro_dom"/>
</dbReference>
<dbReference type="GO" id="GO:0042278">
    <property type="term" value="P:purine nucleoside metabolic process"/>
    <property type="evidence" value="ECO:0007669"/>
    <property type="project" value="TreeGrafter"/>
</dbReference>
<dbReference type="EMBL" id="GEBQ01008392">
    <property type="protein sequence ID" value="JAT31585.1"/>
    <property type="molecule type" value="Transcribed_RNA"/>
</dbReference>
<dbReference type="InterPro" id="IPR043472">
    <property type="entry name" value="Macro_dom-like"/>
</dbReference>
<dbReference type="Pfam" id="PF01661">
    <property type="entry name" value="Macro"/>
    <property type="match status" value="1"/>
</dbReference>
<dbReference type="PANTHER" id="PTHR11106:SF27">
    <property type="entry name" value="MACRO DOMAIN-CONTAINING PROTEIN"/>
    <property type="match status" value="1"/>
</dbReference>
<dbReference type="SMART" id="SM00506">
    <property type="entry name" value="A1pp"/>
    <property type="match status" value="1"/>
</dbReference>